<keyword evidence="2" id="KW-0810">Translation regulation</keyword>
<dbReference type="GO" id="GO:0090071">
    <property type="term" value="P:negative regulation of ribosome biogenesis"/>
    <property type="evidence" value="ECO:0007669"/>
    <property type="project" value="UniProtKB-UniRule"/>
</dbReference>
<dbReference type="NCBIfam" id="TIGR00090">
    <property type="entry name" value="rsfS_iojap_ybeB"/>
    <property type="match status" value="1"/>
</dbReference>
<dbReference type="EMBL" id="METM01000016">
    <property type="protein sequence ID" value="OGB90083.1"/>
    <property type="molecule type" value="Genomic_DNA"/>
</dbReference>
<dbReference type="Proteomes" id="UP000178724">
    <property type="component" value="Unassembled WGS sequence"/>
</dbReference>
<keyword evidence="2" id="KW-0678">Repressor</keyword>
<keyword evidence="2" id="KW-0963">Cytoplasm</keyword>
<evidence type="ECO:0000256" key="1">
    <source>
        <dbReference type="ARBA" id="ARBA00010574"/>
    </source>
</evidence>
<comment type="caution">
    <text evidence="3">The sequence shown here is derived from an EMBL/GenBank/DDBJ whole genome shotgun (WGS) entry which is preliminary data.</text>
</comment>
<dbReference type="GO" id="GO:0043023">
    <property type="term" value="F:ribosomal large subunit binding"/>
    <property type="evidence" value="ECO:0007669"/>
    <property type="project" value="TreeGrafter"/>
</dbReference>
<reference evidence="3 4" key="1">
    <citation type="journal article" date="2016" name="Nat. Commun.">
        <title>Thousands of microbial genomes shed light on interconnected biogeochemical processes in an aquifer system.</title>
        <authorList>
            <person name="Anantharaman K."/>
            <person name="Brown C.T."/>
            <person name="Hug L.A."/>
            <person name="Sharon I."/>
            <person name="Castelle C.J."/>
            <person name="Probst A.J."/>
            <person name="Thomas B.C."/>
            <person name="Singh A."/>
            <person name="Wilkins M.J."/>
            <person name="Karaoz U."/>
            <person name="Brodie E.L."/>
            <person name="Williams K.H."/>
            <person name="Hubbard S.S."/>
            <person name="Banfield J.F."/>
        </authorList>
    </citation>
    <scope>NUCLEOTIDE SEQUENCE [LARGE SCALE GENOMIC DNA]</scope>
</reference>
<dbReference type="InterPro" id="IPR043519">
    <property type="entry name" value="NT_sf"/>
</dbReference>
<dbReference type="Gene3D" id="3.30.460.10">
    <property type="entry name" value="Beta Polymerase, domain 2"/>
    <property type="match status" value="1"/>
</dbReference>
<dbReference type="PANTHER" id="PTHR21043">
    <property type="entry name" value="IOJAP SUPERFAMILY ORTHOLOG"/>
    <property type="match status" value="1"/>
</dbReference>
<dbReference type="GO" id="GO:0042256">
    <property type="term" value="P:cytosolic ribosome assembly"/>
    <property type="evidence" value="ECO:0007669"/>
    <property type="project" value="UniProtKB-UniRule"/>
</dbReference>
<dbReference type="Pfam" id="PF02410">
    <property type="entry name" value="RsfS"/>
    <property type="match status" value="1"/>
</dbReference>
<accession>A0A1F4Q216</accession>
<dbReference type="InterPro" id="IPR004394">
    <property type="entry name" value="Iojap/RsfS/C7orf30"/>
</dbReference>
<comment type="function">
    <text evidence="2">Functions as a ribosomal silencing factor. Interacts with ribosomal protein uL14 (rplN), blocking formation of intersubunit bridge B8. Prevents association of the 30S and 50S ribosomal subunits and the formation of functional ribosomes, thus repressing translation.</text>
</comment>
<comment type="similarity">
    <text evidence="1 2">Belongs to the Iojap/RsfS family.</text>
</comment>
<name>A0A1F4Q216_UNCSA</name>
<organism evidence="3 4">
    <name type="scientific">candidate division WOR-1 bacterium RIFCSPHIGHO2_01_FULL_53_15</name>
    <dbReference type="NCBI Taxonomy" id="1802564"/>
    <lineage>
        <taxon>Bacteria</taxon>
        <taxon>Bacillati</taxon>
        <taxon>Saganbacteria</taxon>
    </lineage>
</organism>
<dbReference type="GO" id="GO:0017148">
    <property type="term" value="P:negative regulation of translation"/>
    <property type="evidence" value="ECO:0007669"/>
    <property type="project" value="UniProtKB-UniRule"/>
</dbReference>
<proteinExistence type="inferred from homology"/>
<comment type="subunit">
    <text evidence="2">Interacts with ribosomal protein uL14 (rplN).</text>
</comment>
<evidence type="ECO:0000313" key="3">
    <source>
        <dbReference type="EMBL" id="OGB90083.1"/>
    </source>
</evidence>
<comment type="subcellular location">
    <subcellularLocation>
        <location evidence="2">Cytoplasm</location>
    </subcellularLocation>
</comment>
<dbReference type="GO" id="GO:0005737">
    <property type="term" value="C:cytoplasm"/>
    <property type="evidence" value="ECO:0007669"/>
    <property type="project" value="UniProtKB-SubCell"/>
</dbReference>
<dbReference type="HAMAP" id="MF_01477">
    <property type="entry name" value="Iojap_RsfS"/>
    <property type="match status" value="1"/>
</dbReference>
<evidence type="ECO:0000256" key="2">
    <source>
        <dbReference type="HAMAP-Rule" id="MF_01477"/>
    </source>
</evidence>
<evidence type="ECO:0000313" key="4">
    <source>
        <dbReference type="Proteomes" id="UP000178724"/>
    </source>
</evidence>
<dbReference type="AlphaFoldDB" id="A0A1F4Q216"/>
<dbReference type="PANTHER" id="PTHR21043:SF0">
    <property type="entry name" value="MITOCHONDRIAL ASSEMBLY OF RIBOSOMAL LARGE SUBUNIT PROTEIN 1"/>
    <property type="match status" value="1"/>
</dbReference>
<gene>
    <name evidence="2" type="primary">rsfS</name>
    <name evidence="3" type="ORF">A2625_01560</name>
</gene>
<dbReference type="SUPFAM" id="SSF81301">
    <property type="entry name" value="Nucleotidyltransferase"/>
    <property type="match status" value="1"/>
</dbReference>
<sequence length="116" mass="13194">MRKRPGPDILQVIAAAAERKQAVDLEVLDVSKSSAIVDHLVIAGAESEPQLRAIEREIDAELRKNNVKNFRWEGVLSSGWLVLDLGSIVVHLLKEAEREYYKLEELWGKEAIVYHY</sequence>
<protein>
    <recommendedName>
        <fullName evidence="2">Ribosomal silencing factor RsfS</fullName>
    </recommendedName>
</protein>